<dbReference type="InterPro" id="IPR023772">
    <property type="entry name" value="DNA-bd_HTH_TetR-type_CS"/>
</dbReference>
<dbReference type="PROSITE" id="PS01081">
    <property type="entry name" value="HTH_TETR_1"/>
    <property type="match status" value="1"/>
</dbReference>
<dbReference type="Pfam" id="PF13977">
    <property type="entry name" value="TetR_C_6"/>
    <property type="match status" value="1"/>
</dbReference>
<dbReference type="InterPro" id="IPR036271">
    <property type="entry name" value="Tet_transcr_reg_TetR-rel_C_sf"/>
</dbReference>
<sequence length="199" mass="21884">MPRRVRDPQSRDQLVDAAWRLVAQQGPNATTLRGVAAEAGVTTGSVTHYFEDKAALMEAVLRHNGAVASARVVGAVGRKRGLAAAEQAVFALLPLDETLFRCWQVWLAFWSHDPGPVREGGFLEGYREWATQLGQYLKEAVEDGELRPDLDVRHEISVLGTLVAGIGLLAGSDETGRTQMRRRARRIFGEHFQALAARV</sequence>
<dbReference type="PRINTS" id="PR00455">
    <property type="entry name" value="HTHTETR"/>
</dbReference>
<organism evidence="7 8">
    <name type="scientific">Amycolatopsis acididurans</name>
    <dbReference type="NCBI Taxonomy" id="2724524"/>
    <lineage>
        <taxon>Bacteria</taxon>
        <taxon>Bacillati</taxon>
        <taxon>Actinomycetota</taxon>
        <taxon>Actinomycetes</taxon>
        <taxon>Pseudonocardiales</taxon>
        <taxon>Pseudonocardiaceae</taxon>
        <taxon>Amycolatopsis</taxon>
    </lineage>
</organism>
<proteinExistence type="predicted"/>
<evidence type="ECO:0000259" key="6">
    <source>
        <dbReference type="PROSITE" id="PS50977"/>
    </source>
</evidence>
<dbReference type="InterPro" id="IPR050109">
    <property type="entry name" value="HTH-type_TetR-like_transc_reg"/>
</dbReference>
<dbReference type="InterPro" id="IPR001647">
    <property type="entry name" value="HTH_TetR"/>
</dbReference>
<keyword evidence="2" id="KW-0805">Transcription regulation</keyword>
<dbReference type="Pfam" id="PF00440">
    <property type="entry name" value="TetR_N"/>
    <property type="match status" value="1"/>
</dbReference>
<keyword evidence="4" id="KW-0804">Transcription</keyword>
<gene>
    <name evidence="7" type="ORF">HFP15_07490</name>
</gene>
<dbReference type="Gene3D" id="1.10.357.10">
    <property type="entry name" value="Tetracycline Repressor, domain 2"/>
    <property type="match status" value="1"/>
</dbReference>
<keyword evidence="8" id="KW-1185">Reference proteome</keyword>
<evidence type="ECO:0000313" key="7">
    <source>
        <dbReference type="EMBL" id="NKQ52722.1"/>
    </source>
</evidence>
<dbReference type="EMBL" id="JAAXLS010000003">
    <property type="protein sequence ID" value="NKQ52722.1"/>
    <property type="molecule type" value="Genomic_DNA"/>
</dbReference>
<dbReference type="PANTHER" id="PTHR30055">
    <property type="entry name" value="HTH-TYPE TRANSCRIPTIONAL REGULATOR RUTR"/>
    <property type="match status" value="1"/>
</dbReference>
<evidence type="ECO:0000256" key="5">
    <source>
        <dbReference type="PROSITE-ProRule" id="PRU00335"/>
    </source>
</evidence>
<evidence type="ECO:0000256" key="2">
    <source>
        <dbReference type="ARBA" id="ARBA00023015"/>
    </source>
</evidence>
<evidence type="ECO:0000256" key="3">
    <source>
        <dbReference type="ARBA" id="ARBA00023125"/>
    </source>
</evidence>
<accession>A0ABX1IYX8</accession>
<dbReference type="InterPro" id="IPR039538">
    <property type="entry name" value="BetI_C"/>
</dbReference>
<dbReference type="Proteomes" id="UP000715441">
    <property type="component" value="Unassembled WGS sequence"/>
</dbReference>
<keyword evidence="1" id="KW-0678">Repressor</keyword>
<dbReference type="RefSeq" id="WP_168512878.1">
    <property type="nucleotide sequence ID" value="NZ_JAAXLS010000003.1"/>
</dbReference>
<comment type="caution">
    <text evidence="7">The sequence shown here is derived from an EMBL/GenBank/DDBJ whole genome shotgun (WGS) entry which is preliminary data.</text>
</comment>
<feature type="DNA-binding region" description="H-T-H motif" evidence="5">
    <location>
        <begin position="31"/>
        <end position="50"/>
    </location>
</feature>
<name>A0ABX1IYX8_9PSEU</name>
<dbReference type="InterPro" id="IPR009057">
    <property type="entry name" value="Homeodomain-like_sf"/>
</dbReference>
<keyword evidence="3 5" id="KW-0238">DNA-binding</keyword>
<reference evidence="7 8" key="1">
    <citation type="submission" date="2020-04" db="EMBL/GenBank/DDBJ databases">
        <title>Novel species.</title>
        <authorList>
            <person name="Teo W.F.A."/>
            <person name="Lipun K."/>
            <person name="Srisuk N."/>
            <person name="Duangmal K."/>
        </authorList>
    </citation>
    <scope>NUCLEOTIDE SEQUENCE [LARGE SCALE GENOMIC DNA]</scope>
    <source>
        <strain evidence="7 8">K13G38</strain>
    </source>
</reference>
<feature type="domain" description="HTH tetR-type" evidence="6">
    <location>
        <begin position="8"/>
        <end position="68"/>
    </location>
</feature>
<dbReference type="PANTHER" id="PTHR30055:SF234">
    <property type="entry name" value="HTH-TYPE TRANSCRIPTIONAL REGULATOR BETI"/>
    <property type="match status" value="1"/>
</dbReference>
<dbReference type="PROSITE" id="PS50977">
    <property type="entry name" value="HTH_TETR_2"/>
    <property type="match status" value="1"/>
</dbReference>
<evidence type="ECO:0000256" key="4">
    <source>
        <dbReference type="ARBA" id="ARBA00023163"/>
    </source>
</evidence>
<dbReference type="SUPFAM" id="SSF46689">
    <property type="entry name" value="Homeodomain-like"/>
    <property type="match status" value="1"/>
</dbReference>
<dbReference type="SUPFAM" id="SSF48498">
    <property type="entry name" value="Tetracyclin repressor-like, C-terminal domain"/>
    <property type="match status" value="1"/>
</dbReference>
<protein>
    <submittedName>
        <fullName evidence="7">TetR/AcrR family transcriptional regulator</fullName>
    </submittedName>
</protein>
<evidence type="ECO:0000256" key="1">
    <source>
        <dbReference type="ARBA" id="ARBA00022491"/>
    </source>
</evidence>
<evidence type="ECO:0000313" key="8">
    <source>
        <dbReference type="Proteomes" id="UP000715441"/>
    </source>
</evidence>